<dbReference type="Gene3D" id="3.40.50.960">
    <property type="entry name" value="Lumazine/riboflavin synthase"/>
    <property type="match status" value="1"/>
</dbReference>
<dbReference type="EMBL" id="AYSF01000042">
    <property type="protein sequence ID" value="ESU72484.1"/>
    <property type="molecule type" value="Genomic_DNA"/>
</dbReference>
<comment type="similarity">
    <text evidence="2">Belongs to the DMRL synthase family.</text>
</comment>
<evidence type="ECO:0000256" key="4">
    <source>
        <dbReference type="ARBA" id="ARBA00022619"/>
    </source>
</evidence>
<evidence type="ECO:0000256" key="7">
    <source>
        <dbReference type="ARBA" id="ARBA00072606"/>
    </source>
</evidence>
<dbReference type="SUPFAM" id="SSF52121">
    <property type="entry name" value="Lumazine synthase"/>
    <property type="match status" value="1"/>
</dbReference>
<dbReference type="GO" id="GO:0000906">
    <property type="term" value="F:6,7-dimethyl-8-ribityllumazine synthase activity"/>
    <property type="evidence" value="ECO:0007669"/>
    <property type="project" value="UniProtKB-UniRule"/>
</dbReference>
<dbReference type="GO" id="GO:0005829">
    <property type="term" value="C:cytosol"/>
    <property type="evidence" value="ECO:0007669"/>
    <property type="project" value="TreeGrafter"/>
</dbReference>
<dbReference type="Pfam" id="PF00885">
    <property type="entry name" value="DMRL_synthase"/>
    <property type="match status" value="1"/>
</dbReference>
<comment type="caution">
    <text evidence="9">The sequence shown here is derived from an EMBL/GenBank/DDBJ whole genome shotgun (WGS) entry which is preliminary data.</text>
</comment>
<feature type="non-terminal residue" evidence="9">
    <location>
        <position position="1"/>
    </location>
</feature>
<dbReference type="FunFam" id="3.40.50.960:FF:000001">
    <property type="entry name" value="6,7-dimethyl-8-ribityllumazine synthase"/>
    <property type="match status" value="1"/>
</dbReference>
<keyword evidence="5" id="KW-0808">Transferase</keyword>
<dbReference type="InterPro" id="IPR034964">
    <property type="entry name" value="LS"/>
</dbReference>
<accession>A0A7U9JBL9</accession>
<keyword evidence="10" id="KW-1185">Reference proteome</keyword>
<dbReference type="AlphaFoldDB" id="A0A7U9JBL9"/>
<evidence type="ECO:0000256" key="5">
    <source>
        <dbReference type="ARBA" id="ARBA00022679"/>
    </source>
</evidence>
<dbReference type="PANTHER" id="PTHR21058">
    <property type="entry name" value="6,7-DIMETHYL-8-RIBITYLLUMAZINE SYNTHASE DMRL SYNTHASE LUMAZINE SYNTHASE"/>
    <property type="match status" value="1"/>
</dbReference>
<evidence type="ECO:0000256" key="3">
    <source>
        <dbReference type="ARBA" id="ARBA00012664"/>
    </source>
</evidence>
<dbReference type="GO" id="GO:0009349">
    <property type="term" value="C:riboflavin synthase complex"/>
    <property type="evidence" value="ECO:0007669"/>
    <property type="project" value="UniProtKB-UniRule"/>
</dbReference>
<evidence type="ECO:0000256" key="1">
    <source>
        <dbReference type="ARBA" id="ARBA00004917"/>
    </source>
</evidence>
<dbReference type="UniPathway" id="UPA00275">
    <property type="reaction ID" value="UER00404"/>
</dbReference>
<protein>
    <recommendedName>
        <fullName evidence="7 8">6,7-dimethyl-8-ribityllumazine synthase</fullName>
        <ecNumber evidence="3 8">2.5.1.78</ecNumber>
    </recommendedName>
</protein>
<dbReference type="Proteomes" id="UP000018339">
    <property type="component" value="Unassembled WGS sequence"/>
</dbReference>
<dbReference type="CDD" id="cd09209">
    <property type="entry name" value="Lumazine_synthase-I"/>
    <property type="match status" value="1"/>
</dbReference>
<evidence type="ECO:0000256" key="8">
    <source>
        <dbReference type="NCBIfam" id="TIGR00114"/>
    </source>
</evidence>
<dbReference type="NCBIfam" id="NF000812">
    <property type="entry name" value="PRK00061.1-4"/>
    <property type="match status" value="1"/>
</dbReference>
<gene>
    <name evidence="9" type="primary">ribH</name>
    <name evidence="9" type="ORF">T260_07630</name>
</gene>
<evidence type="ECO:0000313" key="9">
    <source>
        <dbReference type="EMBL" id="ESU72484.1"/>
    </source>
</evidence>
<comment type="pathway">
    <text evidence="1">Cofactor biosynthesis; riboflavin biosynthesis; riboflavin from 2-hydroxy-3-oxobutyl phosphate and 5-amino-6-(D-ribitylamino)uracil: step 1/2.</text>
</comment>
<dbReference type="GO" id="GO:0009231">
    <property type="term" value="P:riboflavin biosynthetic process"/>
    <property type="evidence" value="ECO:0007669"/>
    <property type="project" value="UniProtKB-UniPathway"/>
</dbReference>
<dbReference type="NCBIfam" id="TIGR00114">
    <property type="entry name" value="lumazine-synth"/>
    <property type="match status" value="1"/>
</dbReference>
<keyword evidence="4" id="KW-0686">Riboflavin biosynthesis</keyword>
<dbReference type="EC" id="2.5.1.78" evidence="3 8"/>
<sequence length="175" mass="18282">NAWQNAAEKYASFLMMGGATNMRIIEGNLVGTGLKIGIVVSRFNEFITGKLLSGAIDGLTRHGVSDSDITVAWVPGAFEIPLVAKKMAESKQFDAVITLGAVIRGATSHFDYVCSEAAKGVSHAALASGVPVIFGVLTTDTIEQAIERAGTKAGNKGWEAAVSAIEMANVLRTLA</sequence>
<proteinExistence type="inferred from homology"/>
<comment type="catalytic activity">
    <reaction evidence="6">
        <text>(2S)-2-hydroxy-3-oxobutyl phosphate + 5-amino-6-(D-ribitylamino)uracil = 6,7-dimethyl-8-(1-D-ribityl)lumazine + phosphate + 2 H2O + H(+)</text>
        <dbReference type="Rhea" id="RHEA:26152"/>
        <dbReference type="ChEBI" id="CHEBI:15377"/>
        <dbReference type="ChEBI" id="CHEBI:15378"/>
        <dbReference type="ChEBI" id="CHEBI:15934"/>
        <dbReference type="ChEBI" id="CHEBI:43474"/>
        <dbReference type="ChEBI" id="CHEBI:58201"/>
        <dbReference type="ChEBI" id="CHEBI:58830"/>
        <dbReference type="EC" id="2.5.1.78"/>
    </reaction>
</comment>
<reference evidence="9 10" key="1">
    <citation type="journal article" date="2014" name="Genome Announc.">
        <title>Draft Genome Sequence of Geobacillus thermopakistaniensis Strain MAS1.</title>
        <authorList>
            <person name="Siddiqui M.A."/>
            <person name="Rashid N."/>
            <person name="Ayyampalayam S."/>
            <person name="Whitman W.B."/>
        </authorList>
    </citation>
    <scope>NUCLEOTIDE SEQUENCE [LARGE SCALE GENOMIC DNA]</scope>
    <source>
        <strain evidence="9 10">MAS1</strain>
    </source>
</reference>
<evidence type="ECO:0000313" key="10">
    <source>
        <dbReference type="Proteomes" id="UP000018339"/>
    </source>
</evidence>
<dbReference type="InterPro" id="IPR036467">
    <property type="entry name" value="LS/RS_sf"/>
</dbReference>
<name>A0A7U9JBL9_GEOTM</name>
<dbReference type="HAMAP" id="MF_00178">
    <property type="entry name" value="Lumazine_synth"/>
    <property type="match status" value="1"/>
</dbReference>
<dbReference type="InterPro" id="IPR002180">
    <property type="entry name" value="LS/RS"/>
</dbReference>
<dbReference type="PANTHER" id="PTHR21058:SF0">
    <property type="entry name" value="6,7-DIMETHYL-8-RIBITYLLUMAZINE SYNTHASE"/>
    <property type="match status" value="1"/>
</dbReference>
<evidence type="ECO:0000256" key="2">
    <source>
        <dbReference type="ARBA" id="ARBA00007424"/>
    </source>
</evidence>
<organism evidence="9 10">
    <name type="scientific">Geobacillus thermopakistaniensis (strain MAS1)</name>
    <dbReference type="NCBI Taxonomy" id="1408282"/>
    <lineage>
        <taxon>Bacteria</taxon>
        <taxon>Bacillati</taxon>
        <taxon>Bacillota</taxon>
        <taxon>Bacilli</taxon>
        <taxon>Bacillales</taxon>
        <taxon>Anoxybacillaceae</taxon>
        <taxon>Geobacillus</taxon>
    </lineage>
</organism>
<evidence type="ECO:0000256" key="6">
    <source>
        <dbReference type="ARBA" id="ARBA00048785"/>
    </source>
</evidence>